<accession>A0A0E9UNN2</accession>
<sequence length="29" mass="3307">MVKTSILEKDFNSYRSLHTVSALPLIKQS</sequence>
<dbReference type="EMBL" id="GBXM01041180">
    <property type="protein sequence ID" value="JAH67397.1"/>
    <property type="molecule type" value="Transcribed_RNA"/>
</dbReference>
<reference evidence="1" key="2">
    <citation type="journal article" date="2015" name="Fish Shellfish Immunol.">
        <title>Early steps in the European eel (Anguilla anguilla)-Vibrio vulnificus interaction in the gills: Role of the RtxA13 toxin.</title>
        <authorList>
            <person name="Callol A."/>
            <person name="Pajuelo D."/>
            <person name="Ebbesson L."/>
            <person name="Teles M."/>
            <person name="MacKenzie S."/>
            <person name="Amaro C."/>
        </authorList>
    </citation>
    <scope>NUCLEOTIDE SEQUENCE</scope>
</reference>
<organism evidence="1">
    <name type="scientific">Anguilla anguilla</name>
    <name type="common">European freshwater eel</name>
    <name type="synonym">Muraena anguilla</name>
    <dbReference type="NCBI Taxonomy" id="7936"/>
    <lineage>
        <taxon>Eukaryota</taxon>
        <taxon>Metazoa</taxon>
        <taxon>Chordata</taxon>
        <taxon>Craniata</taxon>
        <taxon>Vertebrata</taxon>
        <taxon>Euteleostomi</taxon>
        <taxon>Actinopterygii</taxon>
        <taxon>Neopterygii</taxon>
        <taxon>Teleostei</taxon>
        <taxon>Anguilliformes</taxon>
        <taxon>Anguillidae</taxon>
        <taxon>Anguilla</taxon>
    </lineage>
</organism>
<proteinExistence type="predicted"/>
<reference evidence="1" key="1">
    <citation type="submission" date="2014-11" db="EMBL/GenBank/DDBJ databases">
        <authorList>
            <person name="Amaro Gonzalez C."/>
        </authorList>
    </citation>
    <scope>NUCLEOTIDE SEQUENCE</scope>
</reference>
<name>A0A0E9UNN2_ANGAN</name>
<dbReference type="AlphaFoldDB" id="A0A0E9UNN2"/>
<protein>
    <submittedName>
        <fullName evidence="1">Uncharacterized protein</fullName>
    </submittedName>
</protein>
<evidence type="ECO:0000313" key="1">
    <source>
        <dbReference type="EMBL" id="JAH67397.1"/>
    </source>
</evidence>